<gene>
    <name evidence="2" type="ORF">LARSCL_LOCUS20910</name>
</gene>
<proteinExistence type="predicted"/>
<dbReference type="Proteomes" id="UP001497382">
    <property type="component" value="Unassembled WGS sequence"/>
</dbReference>
<dbReference type="EMBL" id="CAXIEN010000467">
    <property type="protein sequence ID" value="CAL1298616.1"/>
    <property type="molecule type" value="Genomic_DNA"/>
</dbReference>
<comment type="caution">
    <text evidence="2">The sequence shown here is derived from an EMBL/GenBank/DDBJ whole genome shotgun (WGS) entry which is preliminary data.</text>
</comment>
<feature type="region of interest" description="Disordered" evidence="1">
    <location>
        <begin position="44"/>
        <end position="152"/>
    </location>
</feature>
<accession>A0AAV2BQP3</accession>
<protein>
    <submittedName>
        <fullName evidence="2">Uncharacterized protein</fullName>
    </submittedName>
</protein>
<sequence>MDMSGSFGVVGPSDEDLNRKAAAMAKTASPPAAGRMLMPGLMNLQAGPTPPVAAAPAAGSPAQQEIDGMNMPAGAPTQGQATPAGVPTVPGGMNMPGEMKKPDAQPSKGAPTAPGVPTAPGSINMPGDMKKPGGAKMTTVSPTQGMDSSSGA</sequence>
<organism evidence="2 3">
    <name type="scientific">Larinioides sclopetarius</name>
    <dbReference type="NCBI Taxonomy" id="280406"/>
    <lineage>
        <taxon>Eukaryota</taxon>
        <taxon>Metazoa</taxon>
        <taxon>Ecdysozoa</taxon>
        <taxon>Arthropoda</taxon>
        <taxon>Chelicerata</taxon>
        <taxon>Arachnida</taxon>
        <taxon>Araneae</taxon>
        <taxon>Araneomorphae</taxon>
        <taxon>Entelegynae</taxon>
        <taxon>Araneoidea</taxon>
        <taxon>Araneidae</taxon>
        <taxon>Larinioides</taxon>
    </lineage>
</organism>
<keyword evidence="3" id="KW-1185">Reference proteome</keyword>
<feature type="compositionally biased region" description="Polar residues" evidence="1">
    <location>
        <begin position="138"/>
        <end position="152"/>
    </location>
</feature>
<evidence type="ECO:0000313" key="2">
    <source>
        <dbReference type="EMBL" id="CAL1298616.1"/>
    </source>
</evidence>
<feature type="compositionally biased region" description="Low complexity" evidence="1">
    <location>
        <begin position="109"/>
        <end position="121"/>
    </location>
</feature>
<dbReference type="AlphaFoldDB" id="A0AAV2BQP3"/>
<name>A0AAV2BQP3_9ARAC</name>
<reference evidence="2 3" key="1">
    <citation type="submission" date="2024-04" db="EMBL/GenBank/DDBJ databases">
        <authorList>
            <person name="Rising A."/>
            <person name="Reimegard J."/>
            <person name="Sonavane S."/>
            <person name="Akerstrom W."/>
            <person name="Nylinder S."/>
            <person name="Hedman E."/>
            <person name="Kallberg Y."/>
        </authorList>
    </citation>
    <scope>NUCLEOTIDE SEQUENCE [LARGE SCALE GENOMIC DNA]</scope>
</reference>
<evidence type="ECO:0000313" key="3">
    <source>
        <dbReference type="Proteomes" id="UP001497382"/>
    </source>
</evidence>
<evidence type="ECO:0000256" key="1">
    <source>
        <dbReference type="SAM" id="MobiDB-lite"/>
    </source>
</evidence>